<reference evidence="2 3" key="1">
    <citation type="submission" date="2015-01" db="EMBL/GenBank/DDBJ databases">
        <title>Genome sequence of the beneficial rhizobacterium Pseudomonas fluorescens 2-79.</title>
        <authorList>
            <person name="Thuermer A."/>
            <person name="Daniel R."/>
        </authorList>
    </citation>
    <scope>NUCLEOTIDE SEQUENCE [LARGE SCALE GENOMIC DNA]</scope>
    <source>
        <strain evidence="2 3">2-79</strain>
    </source>
</reference>
<dbReference type="AlphaFoldDB" id="A0A0D0T7U3"/>
<accession>A0A0D0T7U3</accession>
<sequence>MSSITPSPFIQPPVMNAPKQESSVSQPPTENTGRAPGDNRTVEEITNGPLFKQIFGSSDPKNPQAPLLAHDRLEDFYWQIGGNFNDPTLSYKERADVAANAEKVLQFIAQSGGNDSIANNGFIEGETKFRSKIAYQGLSDGALTVEGSEARMVLNFARDGYHALQGPGGQNIEPTHRPVIQVEEPPVENWEVPFPTPDDKIPAEDERTALQLQNEYRVVDFVPLPSELPPKQAERAKKLVEDLTHIVGDFRKTNPDEQDRRTAMNKLGRVTQFLASKINDDRSNARDVHRTFAEFSQIGYPALEKYRAPARNEPAGTSNNPGAPVSPDPAKSMMGRGLGRTL</sequence>
<evidence type="ECO:0000256" key="1">
    <source>
        <dbReference type="SAM" id="MobiDB-lite"/>
    </source>
</evidence>
<organism evidence="2 3">
    <name type="scientific">Pseudomonas fluorescens</name>
    <dbReference type="NCBI Taxonomy" id="294"/>
    <lineage>
        <taxon>Bacteria</taxon>
        <taxon>Pseudomonadati</taxon>
        <taxon>Pseudomonadota</taxon>
        <taxon>Gammaproteobacteria</taxon>
        <taxon>Pseudomonadales</taxon>
        <taxon>Pseudomonadaceae</taxon>
        <taxon>Pseudomonas</taxon>
    </lineage>
</organism>
<feature type="compositionally biased region" description="Polar residues" evidence="1">
    <location>
        <begin position="19"/>
        <end position="32"/>
    </location>
</feature>
<feature type="region of interest" description="Disordered" evidence="1">
    <location>
        <begin position="1"/>
        <end position="43"/>
    </location>
</feature>
<proteinExistence type="predicted"/>
<evidence type="ECO:0000313" key="3">
    <source>
        <dbReference type="Proteomes" id="UP000032210"/>
    </source>
</evidence>
<name>A0A0D0T7U3_PSEFL</name>
<dbReference type="Proteomes" id="UP000032210">
    <property type="component" value="Unassembled WGS sequence"/>
</dbReference>
<gene>
    <name evidence="2" type="ORF">PFLU3_47990</name>
</gene>
<feature type="region of interest" description="Disordered" evidence="1">
    <location>
        <begin position="306"/>
        <end position="342"/>
    </location>
</feature>
<protein>
    <submittedName>
        <fullName evidence="2">Uncharacterized protein</fullName>
    </submittedName>
</protein>
<dbReference type="RefSeq" id="WP_052501173.1">
    <property type="nucleotide sequence ID" value="NZ_JXCQ01000068.1"/>
</dbReference>
<dbReference type="PATRIC" id="fig|294.125.peg.4931"/>
<dbReference type="EMBL" id="JXCQ01000068">
    <property type="protein sequence ID" value="KIR19751.1"/>
    <property type="molecule type" value="Genomic_DNA"/>
</dbReference>
<comment type="caution">
    <text evidence="2">The sequence shown here is derived from an EMBL/GenBank/DDBJ whole genome shotgun (WGS) entry which is preliminary data.</text>
</comment>
<evidence type="ECO:0000313" key="2">
    <source>
        <dbReference type="EMBL" id="KIR19751.1"/>
    </source>
</evidence>